<feature type="compositionally biased region" description="Polar residues" evidence="1">
    <location>
        <begin position="20"/>
        <end position="30"/>
    </location>
</feature>
<sequence length="30" mass="3235">MPHPVLQRPEHARVAGAARTASTQRWAPAA</sequence>
<name>S4NM46_9ACTN</name>
<evidence type="ECO:0000313" key="2">
    <source>
        <dbReference type="EMBL" id="EPJ39434.1"/>
    </source>
</evidence>
<comment type="caution">
    <text evidence="2">The sequence shown here is derived from an EMBL/GenBank/DDBJ whole genome shotgun (WGS) entry which is preliminary data.</text>
</comment>
<evidence type="ECO:0000313" key="3">
    <source>
        <dbReference type="Proteomes" id="UP000015001"/>
    </source>
</evidence>
<gene>
    <name evidence="2" type="ORF">STAFG_3510</name>
</gene>
<feature type="region of interest" description="Disordered" evidence="1">
    <location>
        <begin position="1"/>
        <end position="30"/>
    </location>
</feature>
<dbReference type="Proteomes" id="UP000015001">
    <property type="component" value="Unassembled WGS sequence"/>
</dbReference>
<reference evidence="2 3" key="1">
    <citation type="submission" date="2013-02" db="EMBL/GenBank/DDBJ databases">
        <title>Draft Genome Sequence of Streptomyces afghaniensis, Which Produces Compounds of the Julimycin B-Complex.</title>
        <authorList>
            <person name="Gruening B.A."/>
            <person name="Praeg A."/>
            <person name="Erxleben A."/>
            <person name="Guenther S."/>
            <person name="Fiedler H.-P."/>
            <person name="Goodfellow M."/>
            <person name="Mueller M."/>
        </authorList>
    </citation>
    <scope>NUCLEOTIDE SEQUENCE [LARGE SCALE GENOMIC DNA]</scope>
    <source>
        <strain evidence="2 3">772</strain>
    </source>
</reference>
<organism evidence="2 3">
    <name type="scientific">Streptomyces afghaniensis 772</name>
    <dbReference type="NCBI Taxonomy" id="1283301"/>
    <lineage>
        <taxon>Bacteria</taxon>
        <taxon>Bacillati</taxon>
        <taxon>Actinomycetota</taxon>
        <taxon>Actinomycetes</taxon>
        <taxon>Kitasatosporales</taxon>
        <taxon>Streptomycetaceae</taxon>
        <taxon>Streptomyces</taxon>
    </lineage>
</organism>
<evidence type="ECO:0000256" key="1">
    <source>
        <dbReference type="SAM" id="MobiDB-lite"/>
    </source>
</evidence>
<dbReference type="AlphaFoldDB" id="S4NM46"/>
<dbReference type="EMBL" id="AOPY01001419">
    <property type="protein sequence ID" value="EPJ39434.1"/>
    <property type="molecule type" value="Genomic_DNA"/>
</dbReference>
<proteinExistence type="predicted"/>
<protein>
    <submittedName>
        <fullName evidence="2">Uncharacterized protein</fullName>
    </submittedName>
</protein>
<dbReference type="HOGENOM" id="CLU_3405649_0_0_11"/>
<keyword evidence="3" id="KW-1185">Reference proteome</keyword>
<accession>S4NM46</accession>